<dbReference type="HAMAP" id="MF_00237">
    <property type="entry name" value="TatB"/>
    <property type="match status" value="1"/>
</dbReference>
<dbReference type="EMBL" id="JACIEZ010000003">
    <property type="protein sequence ID" value="MBB4064982.1"/>
    <property type="molecule type" value="Genomic_DNA"/>
</dbReference>
<comment type="subcellular location">
    <subcellularLocation>
        <location evidence="9">Cell membrane</location>
        <topology evidence="9">Single-pass membrane protein</topology>
    </subcellularLocation>
    <subcellularLocation>
        <location evidence="1">Membrane</location>
        <topology evidence="1">Single-pass membrane protein</topology>
    </subcellularLocation>
</comment>
<dbReference type="PANTHER" id="PTHR33162:SF1">
    <property type="entry name" value="SEC-INDEPENDENT PROTEIN TRANSLOCASE PROTEIN TATA, CHLOROPLASTIC"/>
    <property type="match status" value="1"/>
</dbReference>
<proteinExistence type="inferred from homology"/>
<evidence type="ECO:0000256" key="5">
    <source>
        <dbReference type="ARBA" id="ARBA00022927"/>
    </source>
</evidence>
<dbReference type="RefSeq" id="WP_183366270.1">
    <property type="nucleotide sequence ID" value="NZ_JACIEZ010000003.1"/>
</dbReference>
<dbReference type="InterPro" id="IPR018448">
    <property type="entry name" value="TatB"/>
</dbReference>
<dbReference type="InterPro" id="IPR003369">
    <property type="entry name" value="TatA/B/E"/>
</dbReference>
<dbReference type="GO" id="GO:0043953">
    <property type="term" value="P:protein transport by the Tat complex"/>
    <property type="evidence" value="ECO:0007669"/>
    <property type="project" value="UniProtKB-UniRule"/>
</dbReference>
<dbReference type="PRINTS" id="PR01506">
    <property type="entry name" value="TATBPROTEIN"/>
</dbReference>
<comment type="subunit">
    <text evidence="9">The Tat system comprises two distinct complexes: a TatABC complex, containing multiple copies of TatA, TatB and TatC subunits, and a separate TatA complex, containing only TatA subunits. Substrates initially bind to the TatABC complex, which probably triggers association of the separate TatA complex to form the active translocon.</text>
</comment>
<organism evidence="12 13">
    <name type="scientific">Gellertiella hungarica</name>
    <dbReference type="NCBI Taxonomy" id="1572859"/>
    <lineage>
        <taxon>Bacteria</taxon>
        <taxon>Pseudomonadati</taxon>
        <taxon>Pseudomonadota</taxon>
        <taxon>Alphaproteobacteria</taxon>
        <taxon>Hyphomicrobiales</taxon>
        <taxon>Rhizobiaceae</taxon>
        <taxon>Gellertiella</taxon>
    </lineage>
</organism>
<keyword evidence="4 9" id="KW-0812">Transmembrane</keyword>
<evidence type="ECO:0000256" key="2">
    <source>
        <dbReference type="ARBA" id="ARBA00022448"/>
    </source>
</evidence>
<keyword evidence="7 9" id="KW-0811">Translocation</keyword>
<dbReference type="NCBIfam" id="TIGR01410">
    <property type="entry name" value="tatB"/>
    <property type="match status" value="1"/>
</dbReference>
<evidence type="ECO:0000256" key="10">
    <source>
        <dbReference type="SAM" id="MobiDB-lite"/>
    </source>
</evidence>
<reference evidence="12 13" key="1">
    <citation type="submission" date="2020-08" db="EMBL/GenBank/DDBJ databases">
        <title>Genomic Encyclopedia of Type Strains, Phase IV (KMG-IV): sequencing the most valuable type-strain genomes for metagenomic binning, comparative biology and taxonomic classification.</title>
        <authorList>
            <person name="Goeker M."/>
        </authorList>
    </citation>
    <scope>NUCLEOTIDE SEQUENCE [LARGE SCALE GENOMIC DNA]</scope>
    <source>
        <strain evidence="12 13">DSM 29853</strain>
    </source>
</reference>
<feature type="region of interest" description="Disordered" evidence="10">
    <location>
        <begin position="168"/>
        <end position="220"/>
    </location>
</feature>
<dbReference type="GO" id="GO:0008320">
    <property type="term" value="F:protein transmembrane transporter activity"/>
    <property type="evidence" value="ECO:0007669"/>
    <property type="project" value="UniProtKB-UniRule"/>
</dbReference>
<dbReference type="GO" id="GO:0033281">
    <property type="term" value="C:TAT protein transport complex"/>
    <property type="evidence" value="ECO:0007669"/>
    <property type="project" value="UniProtKB-UniRule"/>
</dbReference>
<evidence type="ECO:0000256" key="9">
    <source>
        <dbReference type="HAMAP-Rule" id="MF_00237"/>
    </source>
</evidence>
<sequence>MLDVGWSELLVIAVVLIVVVGPKDLPPMLRAFGRMSRKFSSMAGEFRKQFDDALNEADMGDLRQTITDVQRLHPVNTIREAMTPLRQAAEDIRSDIKKTVEANPASAAAPSADASAVTIPAPPVALDAAPPAVVPEPGKTVVPGEAAPVVSTAALAASLPVAPVAEVVTPKPRAKRSAKAEVSADAPKPASRKKAAPAAEVAMPAEKPRKKTTATKKDKA</sequence>
<keyword evidence="5 9" id="KW-0653">Protein transport</keyword>
<feature type="transmembrane region" description="Helical" evidence="11">
    <location>
        <begin position="6"/>
        <end position="25"/>
    </location>
</feature>
<accession>A0A7W6J6P1</accession>
<keyword evidence="2 9" id="KW-0813">Transport</keyword>
<evidence type="ECO:0000256" key="7">
    <source>
        <dbReference type="ARBA" id="ARBA00023010"/>
    </source>
</evidence>
<evidence type="ECO:0000256" key="11">
    <source>
        <dbReference type="SAM" id="Phobius"/>
    </source>
</evidence>
<keyword evidence="13" id="KW-1185">Reference proteome</keyword>
<keyword evidence="8 9" id="KW-0472">Membrane</keyword>
<evidence type="ECO:0000313" key="12">
    <source>
        <dbReference type="EMBL" id="MBB4064982.1"/>
    </source>
</evidence>
<comment type="function">
    <text evidence="9">Part of the twin-arginine translocation (Tat) system that transports large folded proteins containing a characteristic twin-arginine motif in their signal peptide across membranes. Together with TatC, TatB is part of a receptor directly interacting with Tat signal peptides. TatB may form an oligomeric binding site that transiently accommodates folded Tat precursor proteins before their translocation.</text>
</comment>
<evidence type="ECO:0000256" key="3">
    <source>
        <dbReference type="ARBA" id="ARBA00022475"/>
    </source>
</evidence>
<feature type="compositionally biased region" description="Low complexity" evidence="10">
    <location>
        <begin position="196"/>
        <end position="205"/>
    </location>
</feature>
<name>A0A7W6J6P1_9HYPH</name>
<evidence type="ECO:0000256" key="6">
    <source>
        <dbReference type="ARBA" id="ARBA00022989"/>
    </source>
</evidence>
<dbReference type="Proteomes" id="UP000528286">
    <property type="component" value="Unassembled WGS sequence"/>
</dbReference>
<evidence type="ECO:0000256" key="4">
    <source>
        <dbReference type="ARBA" id="ARBA00022692"/>
    </source>
</evidence>
<evidence type="ECO:0000256" key="8">
    <source>
        <dbReference type="ARBA" id="ARBA00023136"/>
    </source>
</evidence>
<protein>
    <recommendedName>
        <fullName evidence="9">Sec-independent protein translocase protein TatB</fullName>
    </recommendedName>
</protein>
<evidence type="ECO:0000256" key="1">
    <source>
        <dbReference type="ARBA" id="ARBA00004167"/>
    </source>
</evidence>
<dbReference type="PANTHER" id="PTHR33162">
    <property type="entry name" value="SEC-INDEPENDENT PROTEIN TRANSLOCASE PROTEIN TATA, CHLOROPLASTIC"/>
    <property type="match status" value="1"/>
</dbReference>
<keyword evidence="6 9" id="KW-1133">Transmembrane helix</keyword>
<comment type="similarity">
    <text evidence="9">Belongs to the TatB family.</text>
</comment>
<comment type="caution">
    <text evidence="12">The sequence shown here is derived from an EMBL/GenBank/DDBJ whole genome shotgun (WGS) entry which is preliminary data.</text>
</comment>
<gene>
    <name evidence="9" type="primary">tatB</name>
    <name evidence="12" type="ORF">GGR23_002169</name>
</gene>
<keyword evidence="3 9" id="KW-1003">Cell membrane</keyword>
<evidence type="ECO:0000313" key="13">
    <source>
        <dbReference type="Proteomes" id="UP000528286"/>
    </source>
</evidence>
<dbReference type="Pfam" id="PF02416">
    <property type="entry name" value="TatA_B_E"/>
    <property type="match status" value="1"/>
</dbReference>
<dbReference type="Gene3D" id="1.20.5.3310">
    <property type="match status" value="1"/>
</dbReference>
<dbReference type="AlphaFoldDB" id="A0A7W6J6P1"/>